<protein>
    <submittedName>
        <fullName evidence="6">NAD(P)/FAD-dependent oxidoreductase</fullName>
    </submittedName>
</protein>
<dbReference type="OrthoDB" id="9786503at2"/>
<evidence type="ECO:0000313" key="7">
    <source>
        <dbReference type="Proteomes" id="UP000293995"/>
    </source>
</evidence>
<comment type="catalytic activity">
    <reaction evidence="3">
        <text>[thioredoxin]-dithiol + NADP(+) = [thioredoxin]-disulfide + NADPH + H(+)</text>
        <dbReference type="Rhea" id="RHEA:20345"/>
        <dbReference type="Rhea" id="RHEA-COMP:10698"/>
        <dbReference type="Rhea" id="RHEA-COMP:10700"/>
        <dbReference type="ChEBI" id="CHEBI:15378"/>
        <dbReference type="ChEBI" id="CHEBI:29950"/>
        <dbReference type="ChEBI" id="CHEBI:50058"/>
        <dbReference type="ChEBI" id="CHEBI:57783"/>
        <dbReference type="ChEBI" id="CHEBI:58349"/>
        <dbReference type="EC" id="1.8.1.9"/>
    </reaction>
</comment>
<name>A0A4P6EEN6_9MICO</name>
<reference evidence="6 7" key="1">
    <citation type="submission" date="2019-01" db="EMBL/GenBank/DDBJ databases">
        <title>Genome sequencing of strain DFW100M-13.</title>
        <authorList>
            <person name="Heo J."/>
            <person name="Kim S.-J."/>
            <person name="Kim J.-S."/>
            <person name="Hong S.-B."/>
            <person name="Kwon S.-W."/>
        </authorList>
    </citation>
    <scope>NUCLEOTIDE SEQUENCE [LARGE SCALE GENOMIC DNA]</scope>
    <source>
        <strain evidence="6 7">DFW100M-13</strain>
    </source>
</reference>
<feature type="compositionally biased region" description="Polar residues" evidence="4">
    <location>
        <begin position="24"/>
        <end position="33"/>
    </location>
</feature>
<accession>A0A4P6EEN6</accession>
<dbReference type="KEGG" id="mprt:ET475_05825"/>
<evidence type="ECO:0000256" key="3">
    <source>
        <dbReference type="ARBA" id="ARBA00048132"/>
    </source>
</evidence>
<evidence type="ECO:0000313" key="6">
    <source>
        <dbReference type="EMBL" id="QAY59549.1"/>
    </source>
</evidence>
<dbReference type="PANTHER" id="PTHR48105">
    <property type="entry name" value="THIOREDOXIN REDUCTASE 1-RELATED-RELATED"/>
    <property type="match status" value="1"/>
</dbReference>
<dbReference type="EMBL" id="CP035494">
    <property type="protein sequence ID" value="QAY59549.1"/>
    <property type="molecule type" value="Genomic_DNA"/>
</dbReference>
<keyword evidence="2" id="KW-0560">Oxidoreductase</keyword>
<dbReference type="Gene3D" id="3.50.50.60">
    <property type="entry name" value="FAD/NAD(P)-binding domain"/>
    <property type="match status" value="2"/>
</dbReference>
<keyword evidence="1" id="KW-0285">Flavoprotein</keyword>
<feature type="domain" description="FAD/NAD(P)-binding" evidence="5">
    <location>
        <begin position="69"/>
        <end position="344"/>
    </location>
</feature>
<dbReference type="Proteomes" id="UP000293995">
    <property type="component" value="Chromosome"/>
</dbReference>
<sequence>MPVRSDSSVRVKSRRVRNARSREPTASSSPATSMGSAIRASVFAVSARIVASLRHAAQSEHMTDNDIHDAIIVGGGSTGLSAALQLARLRFRVLVLDSDAPRNRFAAHMHGVLGRDHTSPLALLADGRRELSRYDVEVRQDAASTASRDDELFTVTTDSGAALRARAVLVATGASDTLPDVPGVTERWGRGVHHCPFCDGWENRGKRIGVLAESAESFHQIRMLRRLSDRVTVLSHGPTPFDESQLAHFAAAGIALDDRVLDRVLTTDEGIRGAAFDDDGEIALDALFVSPRATPRDDILVALSAERVEAFGRTWAGVDAMGRTSVPGLWAAGNVVNPMLGVAASIAAGATAGYGMVAELLMA</sequence>
<evidence type="ECO:0000256" key="4">
    <source>
        <dbReference type="SAM" id="MobiDB-lite"/>
    </source>
</evidence>
<dbReference type="SUPFAM" id="SSF51905">
    <property type="entry name" value="FAD/NAD(P)-binding domain"/>
    <property type="match status" value="1"/>
</dbReference>
<gene>
    <name evidence="6" type="ORF">ET475_05825</name>
</gene>
<dbReference type="PRINTS" id="PR00469">
    <property type="entry name" value="PNDRDTASEII"/>
</dbReference>
<dbReference type="PRINTS" id="PR00368">
    <property type="entry name" value="FADPNR"/>
</dbReference>
<dbReference type="InterPro" id="IPR023753">
    <property type="entry name" value="FAD/NAD-binding_dom"/>
</dbReference>
<dbReference type="GO" id="GO:0004791">
    <property type="term" value="F:thioredoxin-disulfide reductase (NADPH) activity"/>
    <property type="evidence" value="ECO:0007669"/>
    <property type="project" value="UniProtKB-EC"/>
</dbReference>
<dbReference type="InterPro" id="IPR050097">
    <property type="entry name" value="Ferredoxin-NADP_redctase_2"/>
</dbReference>
<dbReference type="Pfam" id="PF07992">
    <property type="entry name" value="Pyr_redox_2"/>
    <property type="match status" value="1"/>
</dbReference>
<dbReference type="InterPro" id="IPR036188">
    <property type="entry name" value="FAD/NAD-bd_sf"/>
</dbReference>
<evidence type="ECO:0000256" key="2">
    <source>
        <dbReference type="ARBA" id="ARBA00023002"/>
    </source>
</evidence>
<proteinExistence type="predicted"/>
<evidence type="ECO:0000256" key="1">
    <source>
        <dbReference type="ARBA" id="ARBA00022630"/>
    </source>
</evidence>
<feature type="compositionally biased region" description="Low complexity" evidence="4">
    <location>
        <begin position="1"/>
        <end position="10"/>
    </location>
</feature>
<evidence type="ECO:0000259" key="5">
    <source>
        <dbReference type="Pfam" id="PF07992"/>
    </source>
</evidence>
<organism evidence="6 7">
    <name type="scientific">Microbacterium protaetiae</name>
    <dbReference type="NCBI Taxonomy" id="2509458"/>
    <lineage>
        <taxon>Bacteria</taxon>
        <taxon>Bacillati</taxon>
        <taxon>Actinomycetota</taxon>
        <taxon>Actinomycetes</taxon>
        <taxon>Micrococcales</taxon>
        <taxon>Microbacteriaceae</taxon>
        <taxon>Microbacterium</taxon>
    </lineage>
</organism>
<dbReference type="AlphaFoldDB" id="A0A4P6EEN6"/>
<keyword evidence="7" id="KW-1185">Reference proteome</keyword>
<feature type="region of interest" description="Disordered" evidence="4">
    <location>
        <begin position="1"/>
        <end position="33"/>
    </location>
</feature>